<dbReference type="RefSeq" id="WP_012185353.1">
    <property type="nucleotide sequence ID" value="NC_009954.1"/>
</dbReference>
<organism evidence="1 2">
    <name type="scientific">Caldivirga maquilingensis (strain ATCC 700844 / DSM 13496 / JCM 10307 / IC-167)</name>
    <dbReference type="NCBI Taxonomy" id="397948"/>
    <lineage>
        <taxon>Archaea</taxon>
        <taxon>Thermoproteota</taxon>
        <taxon>Thermoprotei</taxon>
        <taxon>Thermoproteales</taxon>
        <taxon>Thermoproteaceae</taxon>
        <taxon>Caldivirga</taxon>
    </lineage>
</organism>
<dbReference type="HOGENOM" id="CLU_2177981_0_0_2"/>
<dbReference type="Pfam" id="PF09943">
    <property type="entry name" value="DUF2175"/>
    <property type="match status" value="1"/>
</dbReference>
<keyword evidence="2" id="KW-1185">Reference proteome</keyword>
<dbReference type="InterPro" id="IPR018686">
    <property type="entry name" value="DUF2175"/>
</dbReference>
<dbReference type="Proteomes" id="UP000001137">
    <property type="component" value="Chromosome"/>
</dbReference>
<accession>A8MAU7</accession>
<dbReference type="GeneID" id="5709451"/>
<dbReference type="EMBL" id="CP000852">
    <property type="protein sequence ID" value="ABW01133.1"/>
    <property type="molecule type" value="Genomic_DNA"/>
</dbReference>
<dbReference type="AlphaFoldDB" id="A8MAU7"/>
<reference evidence="1 2" key="1">
    <citation type="submission" date="2007-10" db="EMBL/GenBank/DDBJ databases">
        <title>Complete sequence of Caldivirga maquilingensis IC-167.</title>
        <authorList>
            <consortium name="US DOE Joint Genome Institute"/>
            <person name="Copeland A."/>
            <person name="Lucas S."/>
            <person name="Lapidus A."/>
            <person name="Barry K."/>
            <person name="Glavina del Rio T."/>
            <person name="Dalin E."/>
            <person name="Tice H."/>
            <person name="Pitluck S."/>
            <person name="Saunders E."/>
            <person name="Brettin T."/>
            <person name="Bruce D."/>
            <person name="Detter J.C."/>
            <person name="Han C."/>
            <person name="Schmutz J."/>
            <person name="Larimer F."/>
            <person name="Land M."/>
            <person name="Hauser L."/>
            <person name="Kyrpides N."/>
            <person name="Ivanova N."/>
            <person name="Biddle J.F."/>
            <person name="Zhang Z."/>
            <person name="Fitz-Gibbon S.T."/>
            <person name="Lowe T.M."/>
            <person name="Saltikov C."/>
            <person name="House C.H."/>
            <person name="Richardson P."/>
        </authorList>
    </citation>
    <scope>NUCLEOTIDE SEQUENCE [LARGE SCALE GENOMIC DNA]</scope>
    <source>
        <strain evidence="2">ATCC 700844 / DSM 13496 / JCM 10307 / IC-167</strain>
    </source>
</reference>
<evidence type="ECO:0008006" key="3">
    <source>
        <dbReference type="Google" id="ProtNLM"/>
    </source>
</evidence>
<evidence type="ECO:0000313" key="2">
    <source>
        <dbReference type="Proteomes" id="UP000001137"/>
    </source>
</evidence>
<protein>
    <recommendedName>
        <fullName evidence="3">DUF2175 domain-containing protein</fullName>
    </recommendedName>
</protein>
<dbReference type="OrthoDB" id="57156at2157"/>
<gene>
    <name evidence="1" type="ordered locus">Cmaq_0285</name>
</gene>
<proteinExistence type="predicted"/>
<name>A8MAU7_CALMQ</name>
<sequence length="112" mass="12347">MAEWKCMVCGGNVVDGQLFTFIKGGPIHWSCLVKAINDKFNGKVPSDVLAILTINRHIHEGIVLAKESEQVISDDSVKQVISSRRKLLEGEAAKLNVDMLKLIESKYGVNIP</sequence>
<dbReference type="eggNOG" id="arCOG00317">
    <property type="taxonomic scope" value="Archaea"/>
</dbReference>
<dbReference type="KEGG" id="cma:Cmaq_0285"/>
<evidence type="ECO:0000313" key="1">
    <source>
        <dbReference type="EMBL" id="ABW01133.1"/>
    </source>
</evidence>